<gene>
    <name evidence="1" type="ORF">A0H81_05757</name>
</gene>
<protein>
    <submittedName>
        <fullName evidence="1">Uncharacterized protein</fullName>
    </submittedName>
</protein>
<evidence type="ECO:0000313" key="2">
    <source>
        <dbReference type="Proteomes" id="UP000092993"/>
    </source>
</evidence>
<proteinExistence type="predicted"/>
<dbReference type="EMBL" id="LUGG01000005">
    <property type="protein sequence ID" value="OBZ74389.1"/>
    <property type="molecule type" value="Genomic_DNA"/>
</dbReference>
<accession>A0A1C7MDD1</accession>
<evidence type="ECO:0000313" key="1">
    <source>
        <dbReference type="EMBL" id="OBZ74389.1"/>
    </source>
</evidence>
<keyword evidence="2" id="KW-1185">Reference proteome</keyword>
<dbReference type="AlphaFoldDB" id="A0A1C7MDD1"/>
<sequence length="119" mass="13375">MTDSGVNYITEPTHLPILTKFPPPLTNGYAVHQERLDHDRNDAFRQLMKPNMLEVTYGDLAMSMLRRDQPNMYAYNHNRTLFASAWLDEVEKVCAVPTAGPSWSTFPSSHAAPEVGALV</sequence>
<comment type="caution">
    <text evidence="1">The sequence shown here is derived from an EMBL/GenBank/DDBJ whole genome shotgun (WGS) entry which is preliminary data.</text>
</comment>
<dbReference type="Proteomes" id="UP000092993">
    <property type="component" value="Unassembled WGS sequence"/>
</dbReference>
<reference evidence="1 2" key="1">
    <citation type="submission" date="2016-03" db="EMBL/GenBank/DDBJ databases">
        <title>Whole genome sequencing of Grifola frondosa 9006-11.</title>
        <authorList>
            <person name="Min B."/>
            <person name="Park H."/>
            <person name="Kim J.-G."/>
            <person name="Cho H."/>
            <person name="Oh Y.-L."/>
            <person name="Kong W.-S."/>
            <person name="Choi I.-G."/>
        </authorList>
    </citation>
    <scope>NUCLEOTIDE SEQUENCE [LARGE SCALE GENOMIC DNA]</scope>
    <source>
        <strain evidence="1 2">9006-11</strain>
    </source>
</reference>
<organism evidence="1 2">
    <name type="scientific">Grifola frondosa</name>
    <name type="common">Maitake</name>
    <name type="synonym">Polyporus frondosus</name>
    <dbReference type="NCBI Taxonomy" id="5627"/>
    <lineage>
        <taxon>Eukaryota</taxon>
        <taxon>Fungi</taxon>
        <taxon>Dikarya</taxon>
        <taxon>Basidiomycota</taxon>
        <taxon>Agaricomycotina</taxon>
        <taxon>Agaricomycetes</taxon>
        <taxon>Polyporales</taxon>
        <taxon>Grifolaceae</taxon>
        <taxon>Grifola</taxon>
    </lineage>
</organism>
<name>A0A1C7MDD1_GRIFR</name>